<dbReference type="PANTHER" id="PTHR32432">
    <property type="entry name" value="CELL DIVISION PROTEIN FTSA-RELATED"/>
    <property type="match status" value="1"/>
</dbReference>
<sequence>MSEDLLTSVGIDVGTTTTQVILSRLRVASTGPGSAGKLAITDRKILFRGEIHETPLIDAETIDAAGVAAIVEEELERAGVSRAEIDTGAVIVTGETARRSNAAALVSELALELGEFVVETAGAHLEAVLAGRGSGAAAYANRENATVANIDVGGGTTNIAIFDGDAVRETRCCRIGGRLVEVDDGTVQGVAETLRPLLDHLDMTLAVGDDLTAEKLDRLGESMADCLADLLTGPPYPDPLAELAIGELPDERVDLDVVAFTGGVGSLVSTPTDGTVNRSAYGDIGVALARAIRDHDRLSDWPRLEPSEDIRATVVGTGTATTRLSGRTVGLNAQVLPLRNVPVLSVPLLPAADTVRRRAGNEDGPPGESNALSEEIRDYVEQGIAFYGDDADPGAAEKASEEWFFLAFEDIGELTYDRIEALAEGIVTAYDNAPYTGPILLLLAQNCGKALAQSIRRGQESSRPVVVLDELSVEQGTYIDVGEPISDDDTVPVVVKTLVFEE</sequence>
<gene>
    <name evidence="1" type="ORF">ACFO0N_04610</name>
</gene>
<evidence type="ECO:0000313" key="2">
    <source>
        <dbReference type="Proteomes" id="UP001595921"/>
    </source>
</evidence>
<dbReference type="InterPro" id="IPR050696">
    <property type="entry name" value="FtsA/MreB"/>
</dbReference>
<accession>A0ABD5P9W2</accession>
<dbReference type="Proteomes" id="UP001595921">
    <property type="component" value="Unassembled WGS sequence"/>
</dbReference>
<dbReference type="PANTHER" id="PTHR32432:SF13">
    <property type="entry name" value="ETHANOLAMINE AMMONIA-LYASE REACTIVASE EUTA"/>
    <property type="match status" value="1"/>
</dbReference>
<dbReference type="EMBL" id="JBHSDS010000003">
    <property type="protein sequence ID" value="MFC4357229.1"/>
    <property type="molecule type" value="Genomic_DNA"/>
</dbReference>
<protein>
    <submittedName>
        <fullName evidence="1">Ethanolamine ammonia-lyase reactivating factor EutA</fullName>
    </submittedName>
</protein>
<dbReference type="InterPro" id="IPR009377">
    <property type="entry name" value="EutA"/>
</dbReference>
<organism evidence="1 2">
    <name type="scientific">Halobium salinum</name>
    <dbReference type="NCBI Taxonomy" id="1364940"/>
    <lineage>
        <taxon>Archaea</taxon>
        <taxon>Methanobacteriati</taxon>
        <taxon>Methanobacteriota</taxon>
        <taxon>Stenosarchaea group</taxon>
        <taxon>Halobacteria</taxon>
        <taxon>Halobacteriales</taxon>
        <taxon>Haloferacaceae</taxon>
        <taxon>Halobium</taxon>
    </lineage>
</organism>
<keyword evidence="2" id="KW-1185">Reference proteome</keyword>
<comment type="caution">
    <text evidence="1">The sequence shown here is derived from an EMBL/GenBank/DDBJ whole genome shotgun (WGS) entry which is preliminary data.</text>
</comment>
<dbReference type="Pfam" id="PF06277">
    <property type="entry name" value="EutA"/>
    <property type="match status" value="2"/>
</dbReference>
<evidence type="ECO:0000313" key="1">
    <source>
        <dbReference type="EMBL" id="MFC4357229.1"/>
    </source>
</evidence>
<dbReference type="AlphaFoldDB" id="A0ABD5P9W2"/>
<dbReference type="RefSeq" id="WP_267622469.1">
    <property type="nucleotide sequence ID" value="NZ_JAODIW010000006.1"/>
</dbReference>
<dbReference type="PIRSF" id="PIRSF012293">
    <property type="entry name" value="EutA"/>
    <property type="match status" value="1"/>
</dbReference>
<name>A0ABD5P9W2_9EURY</name>
<dbReference type="InterPro" id="IPR043129">
    <property type="entry name" value="ATPase_NBD"/>
</dbReference>
<proteinExistence type="predicted"/>
<reference evidence="1 2" key="1">
    <citation type="journal article" date="2019" name="Int. J. Syst. Evol. Microbiol.">
        <title>The Global Catalogue of Microorganisms (GCM) 10K type strain sequencing project: providing services to taxonomists for standard genome sequencing and annotation.</title>
        <authorList>
            <consortium name="The Broad Institute Genomics Platform"/>
            <consortium name="The Broad Institute Genome Sequencing Center for Infectious Disease"/>
            <person name="Wu L."/>
            <person name="Ma J."/>
        </authorList>
    </citation>
    <scope>NUCLEOTIDE SEQUENCE [LARGE SCALE GENOMIC DNA]</scope>
    <source>
        <strain evidence="1 2">CGMCC 1.12553</strain>
    </source>
</reference>
<dbReference type="SUPFAM" id="SSF53067">
    <property type="entry name" value="Actin-like ATPase domain"/>
    <property type="match status" value="1"/>
</dbReference>